<evidence type="ECO:0000256" key="2">
    <source>
        <dbReference type="SAM" id="SignalP"/>
    </source>
</evidence>
<dbReference type="AlphaFoldDB" id="A0A011PE42"/>
<feature type="compositionally biased region" description="Pro residues" evidence="1">
    <location>
        <begin position="366"/>
        <end position="377"/>
    </location>
</feature>
<organism evidence="3 4">
    <name type="scientific">Candidatus Accumulibacter adjunctus</name>
    <dbReference type="NCBI Taxonomy" id="1454001"/>
    <lineage>
        <taxon>Bacteria</taxon>
        <taxon>Pseudomonadati</taxon>
        <taxon>Pseudomonadota</taxon>
        <taxon>Betaproteobacteria</taxon>
        <taxon>Candidatus Accumulibacter</taxon>
    </lineage>
</organism>
<dbReference type="PROSITE" id="PS51257">
    <property type="entry name" value="PROKAR_LIPOPROTEIN"/>
    <property type="match status" value="1"/>
</dbReference>
<evidence type="ECO:0000313" key="4">
    <source>
        <dbReference type="Proteomes" id="UP000020218"/>
    </source>
</evidence>
<dbReference type="STRING" id="1454001.AW08_03638"/>
<evidence type="ECO:0000256" key="1">
    <source>
        <dbReference type="SAM" id="MobiDB-lite"/>
    </source>
</evidence>
<comment type="caution">
    <text evidence="3">The sequence shown here is derived from an EMBL/GenBank/DDBJ whole genome shotgun (WGS) entry which is preliminary data.</text>
</comment>
<dbReference type="Proteomes" id="UP000020218">
    <property type="component" value="Unassembled WGS sequence"/>
</dbReference>
<evidence type="ECO:0008006" key="5">
    <source>
        <dbReference type="Google" id="ProtNLM"/>
    </source>
</evidence>
<reference evidence="3" key="1">
    <citation type="submission" date="2014-02" db="EMBL/GenBank/DDBJ databases">
        <title>Expanding our view of genomic diversity in Candidatus Accumulibacter clades.</title>
        <authorList>
            <person name="Skennerton C.T."/>
            <person name="Barr J.J."/>
            <person name="Slater F.R."/>
            <person name="Bond P.L."/>
            <person name="Tyson G.W."/>
        </authorList>
    </citation>
    <scope>NUCLEOTIDE SEQUENCE [LARGE SCALE GENOMIC DNA]</scope>
</reference>
<proteinExistence type="predicted"/>
<accession>A0A011PE42</accession>
<feature type="region of interest" description="Disordered" evidence="1">
    <location>
        <begin position="352"/>
        <end position="377"/>
    </location>
</feature>
<feature type="chain" id="PRO_5001461798" description="FecR protein domain-containing protein" evidence="2">
    <location>
        <begin position="27"/>
        <end position="377"/>
    </location>
</feature>
<dbReference type="PATRIC" id="fig|1454001.3.peg.3676"/>
<gene>
    <name evidence="3" type="ORF">AW08_03638</name>
</gene>
<keyword evidence="2" id="KW-0732">Signal</keyword>
<name>A0A011PE42_9PROT</name>
<feature type="signal peptide" evidence="2">
    <location>
        <begin position="1"/>
        <end position="26"/>
    </location>
</feature>
<protein>
    <recommendedName>
        <fullName evidence="5">FecR protein domain-containing protein</fullName>
    </recommendedName>
</protein>
<keyword evidence="4" id="KW-1185">Reference proteome</keyword>
<dbReference type="EMBL" id="JFAX01000033">
    <property type="protein sequence ID" value="EXI64554.1"/>
    <property type="molecule type" value="Genomic_DNA"/>
</dbReference>
<sequence>MTLHRPFRLPLFALAWLLLLVGAACAPLPAGDAGGAAIGTLRVAGPNVFLNGARARDGASVREGDTVTTGAASSAFVAFIGGGFVQLDENTDPRFSFRVETRGGRRCIHIQIDIGQVFIDKDVQCFSTPDVNGNLGSRVNIRVSGKETIVTVLAGRALMFGEREQSVPAAGEASWRRGRQIGPLRQLDAAELTATVGWRERYPGWCCVGERLEQRLPEQCERQQFWFDRRQAEAGCRQRPAAGWCCQAGGRVVQMPAAQCRGFFSPDEDEARQRCPAPPRSGWCCQDGRLSETTANQCRGYFADERREAQRRCQPETGWCCMRGKVAEMSAEQCRRADGRFAAERSELGNCRPRVTPLLPERQQPRPLPPRTPAVIE</sequence>
<evidence type="ECO:0000313" key="3">
    <source>
        <dbReference type="EMBL" id="EXI64554.1"/>
    </source>
</evidence>